<dbReference type="AlphaFoldDB" id="A0A382QAA5"/>
<organism evidence="1">
    <name type="scientific">marine metagenome</name>
    <dbReference type="NCBI Taxonomy" id="408172"/>
    <lineage>
        <taxon>unclassified sequences</taxon>
        <taxon>metagenomes</taxon>
        <taxon>ecological metagenomes</taxon>
    </lineage>
</organism>
<feature type="non-terminal residue" evidence="1">
    <location>
        <position position="314"/>
    </location>
</feature>
<dbReference type="InterPro" id="IPR011447">
    <property type="entry name" value="DUF1552"/>
</dbReference>
<dbReference type="EMBL" id="UINC01112736">
    <property type="protein sequence ID" value="SVC81888.1"/>
    <property type="molecule type" value="Genomic_DNA"/>
</dbReference>
<sequence length="314" mass="35249">MYISGKHMSRRTMLRGVGATVALPLLDAMIPAGRLGARMRGDMDKPRLVCIEEVHGAAGCNEWGAEQGLFAPATVGKDFELDPLNVLYPLRKWQNYTTIISNTDARMAEAFNSEEIGGDHFRSTAVFLTHSHPKQTQGSDVYCGVSLDQLYAGRYGQATALPSLQLCIERLDQAGGCWYNYHCAYTDSISWASPTEPLPMIQDPRAAFDLLFGSGGSNAERTIRRRTNRSILDWVAAEVGMLKRELGYEDRQRIERYLQNVREVERRIERVENYSSSGEVRELPDAPPGVPDSFSEHMKLMFDLQVLAMEMDMT</sequence>
<dbReference type="Pfam" id="PF07586">
    <property type="entry name" value="HXXSHH"/>
    <property type="match status" value="1"/>
</dbReference>
<protein>
    <recommendedName>
        <fullName evidence="2">DUF1552 domain-containing protein</fullName>
    </recommendedName>
</protein>
<name>A0A382QAA5_9ZZZZ</name>
<reference evidence="1" key="1">
    <citation type="submission" date="2018-05" db="EMBL/GenBank/DDBJ databases">
        <authorList>
            <person name="Lanie J.A."/>
            <person name="Ng W.-L."/>
            <person name="Kazmierczak K.M."/>
            <person name="Andrzejewski T.M."/>
            <person name="Davidsen T.M."/>
            <person name="Wayne K.J."/>
            <person name="Tettelin H."/>
            <person name="Glass J.I."/>
            <person name="Rusch D."/>
            <person name="Podicherti R."/>
            <person name="Tsui H.-C.T."/>
            <person name="Winkler M.E."/>
        </authorList>
    </citation>
    <scope>NUCLEOTIDE SEQUENCE</scope>
</reference>
<proteinExistence type="predicted"/>
<accession>A0A382QAA5</accession>
<evidence type="ECO:0008006" key="2">
    <source>
        <dbReference type="Google" id="ProtNLM"/>
    </source>
</evidence>
<evidence type="ECO:0000313" key="1">
    <source>
        <dbReference type="EMBL" id="SVC81888.1"/>
    </source>
</evidence>
<gene>
    <name evidence="1" type="ORF">METZ01_LOCUS334742</name>
</gene>